<dbReference type="AlphaFoldDB" id="A0A665W9A0"/>
<reference evidence="15" key="3">
    <citation type="submission" date="2025-09" db="UniProtKB">
        <authorList>
            <consortium name="Ensembl"/>
        </authorList>
    </citation>
    <scope>IDENTIFICATION</scope>
</reference>
<dbReference type="Ensembl" id="ENSENLT00000041291.1">
    <property type="protein sequence ID" value="ENSENLP00000040257.1"/>
    <property type="gene ID" value="ENSENLG00000017312.1"/>
</dbReference>
<evidence type="ECO:0000256" key="11">
    <source>
        <dbReference type="ARBA" id="ARBA00041517"/>
    </source>
</evidence>
<feature type="domain" description="Dynein regulatory complex protein 1/2 N-terminal" evidence="14">
    <location>
        <begin position="26"/>
        <end position="103"/>
    </location>
</feature>
<reference evidence="15" key="1">
    <citation type="submission" date="2021-04" db="EMBL/GenBank/DDBJ databases">
        <authorList>
            <consortium name="Wellcome Sanger Institute Data Sharing"/>
        </authorList>
    </citation>
    <scope>NUCLEOTIDE SEQUENCE [LARGE SCALE GENOMIC DNA]</scope>
</reference>
<evidence type="ECO:0000256" key="3">
    <source>
        <dbReference type="ARBA" id="ARBA00022846"/>
    </source>
</evidence>
<dbReference type="Pfam" id="PF14772">
    <property type="entry name" value="NYD-SP28"/>
    <property type="match status" value="1"/>
</dbReference>
<evidence type="ECO:0000256" key="6">
    <source>
        <dbReference type="ARBA" id="ARBA00023212"/>
    </source>
</evidence>
<evidence type="ECO:0000256" key="5">
    <source>
        <dbReference type="ARBA" id="ARBA00023069"/>
    </source>
</evidence>
<reference evidence="15" key="2">
    <citation type="submission" date="2025-08" db="UniProtKB">
        <authorList>
            <consortium name="Ensembl"/>
        </authorList>
    </citation>
    <scope>IDENTIFICATION</scope>
</reference>
<feature type="coiled-coil region" evidence="13">
    <location>
        <begin position="20"/>
        <end position="56"/>
    </location>
</feature>
<comment type="similarity">
    <text evidence="9">Belongs to the DRC2 family.</text>
</comment>
<keyword evidence="5" id="KW-0969">Cilium</keyword>
<dbReference type="Proteomes" id="UP000472264">
    <property type="component" value="Chromosome 12"/>
</dbReference>
<evidence type="ECO:0000313" key="15">
    <source>
        <dbReference type="Ensembl" id="ENSENLP00000040257.1"/>
    </source>
</evidence>
<dbReference type="InterPro" id="IPR039505">
    <property type="entry name" value="DRC1/2_N"/>
</dbReference>
<evidence type="ECO:0000256" key="10">
    <source>
        <dbReference type="ARBA" id="ARBA00040899"/>
    </source>
</evidence>
<proteinExistence type="inferred from homology"/>
<evidence type="ECO:0000256" key="9">
    <source>
        <dbReference type="ARBA" id="ARBA00038424"/>
    </source>
</evidence>
<keyword evidence="3" id="KW-0282">Flagellum</keyword>
<evidence type="ECO:0000313" key="16">
    <source>
        <dbReference type="Proteomes" id="UP000472264"/>
    </source>
</evidence>
<sequence>EFILRRLDIMPKKAKKGGGRMEFLQQRAQAEEEMAKKREETLAQFLKDKLEKEEKNTAGNLRKLNDGWRGILRQTRDLELRQEISIFSQTFERQLDGLDNVIKVSHCHRKIQPVLHTEAELLTLPLPVCLFCRILHVTSRKMSGGLLRGAGITCSVWSDYGLCMRRG</sequence>
<evidence type="ECO:0000259" key="14">
    <source>
        <dbReference type="Pfam" id="PF14772"/>
    </source>
</evidence>
<keyword evidence="2" id="KW-0963">Cytoplasm</keyword>
<evidence type="ECO:0000256" key="1">
    <source>
        <dbReference type="ARBA" id="ARBA00004611"/>
    </source>
</evidence>
<evidence type="ECO:0000256" key="13">
    <source>
        <dbReference type="SAM" id="Coils"/>
    </source>
</evidence>
<evidence type="ECO:0000256" key="7">
    <source>
        <dbReference type="ARBA" id="ARBA00023273"/>
    </source>
</evidence>
<evidence type="ECO:0000256" key="8">
    <source>
        <dbReference type="ARBA" id="ARBA00037841"/>
    </source>
</evidence>
<dbReference type="PANTHER" id="PTHR21625">
    <property type="entry name" value="NYD-SP28 PROTEIN"/>
    <property type="match status" value="1"/>
</dbReference>
<dbReference type="GO" id="GO:0003352">
    <property type="term" value="P:regulation of cilium movement"/>
    <property type="evidence" value="ECO:0007669"/>
    <property type="project" value="TreeGrafter"/>
</dbReference>
<name>A0A665W9A0_ECHNA</name>
<dbReference type="InterPro" id="IPR039750">
    <property type="entry name" value="DRC1/DRC2"/>
</dbReference>
<dbReference type="GO" id="GO:0070286">
    <property type="term" value="P:axonemal dynein complex assembly"/>
    <property type="evidence" value="ECO:0007669"/>
    <property type="project" value="InterPro"/>
</dbReference>
<dbReference type="PANTHER" id="PTHR21625:SF0">
    <property type="entry name" value="DYNEIN REGULATORY COMPLEX SUBUNIT 2"/>
    <property type="match status" value="1"/>
</dbReference>
<dbReference type="InParanoid" id="A0A665W9A0"/>
<dbReference type="GO" id="GO:0005858">
    <property type="term" value="C:axonemal dynein complex"/>
    <property type="evidence" value="ECO:0007669"/>
    <property type="project" value="InterPro"/>
</dbReference>
<keyword evidence="16" id="KW-1185">Reference proteome</keyword>
<protein>
    <recommendedName>
        <fullName evidence="10">Dynein regulatory complex subunit 2</fullName>
    </recommendedName>
    <alternativeName>
        <fullName evidence="11">Coiled-coil domain-containing protein 65</fullName>
    </alternativeName>
</protein>
<evidence type="ECO:0000256" key="4">
    <source>
        <dbReference type="ARBA" id="ARBA00023054"/>
    </source>
</evidence>
<dbReference type="GO" id="GO:0060285">
    <property type="term" value="P:cilium-dependent cell motility"/>
    <property type="evidence" value="ECO:0007669"/>
    <property type="project" value="TreeGrafter"/>
</dbReference>
<comment type="function">
    <text evidence="12">Component of the nexin-dynein regulatory complex (N-DRC), a key regulator of ciliary/flagellar motility which maintains the alignment and integrity of the distal axoneme and regulates microtubule sliding in motile axonemes. Plays a critical role in the assembly of N-DRC and also stabilizes the assembly of multiple inner dynein arms and radial spokes. Coassembles with DRC1 to form a central scaffold needed for assembly of the N-DRC and its attachment to the outer doublet microtubules.</text>
</comment>
<keyword evidence="7" id="KW-0966">Cell projection</keyword>
<keyword evidence="4 13" id="KW-0175">Coiled coil</keyword>
<comment type="subcellular location">
    <subcellularLocation>
        <location evidence="1">Cytoplasm</location>
        <location evidence="1">Cytoskeleton</location>
        <location evidence="1">Flagellum axoneme</location>
    </subcellularLocation>
    <subcellularLocation>
        <location evidence="8">Cytoplasm</location>
        <location evidence="8">Cytoskeleton</location>
        <location evidence="8">Flagellum basal body</location>
    </subcellularLocation>
</comment>
<keyword evidence="6" id="KW-0206">Cytoskeleton</keyword>
<evidence type="ECO:0000256" key="12">
    <source>
        <dbReference type="ARBA" id="ARBA00045865"/>
    </source>
</evidence>
<accession>A0A665W9A0</accession>
<evidence type="ECO:0000256" key="2">
    <source>
        <dbReference type="ARBA" id="ARBA00022490"/>
    </source>
</evidence>
<organism evidence="15 16">
    <name type="scientific">Echeneis naucrates</name>
    <name type="common">Live sharksucker</name>
    <dbReference type="NCBI Taxonomy" id="173247"/>
    <lineage>
        <taxon>Eukaryota</taxon>
        <taxon>Metazoa</taxon>
        <taxon>Chordata</taxon>
        <taxon>Craniata</taxon>
        <taxon>Vertebrata</taxon>
        <taxon>Euteleostomi</taxon>
        <taxon>Actinopterygii</taxon>
        <taxon>Neopterygii</taxon>
        <taxon>Teleostei</taxon>
        <taxon>Neoteleostei</taxon>
        <taxon>Acanthomorphata</taxon>
        <taxon>Carangaria</taxon>
        <taxon>Carangiformes</taxon>
        <taxon>Echeneidae</taxon>
        <taxon>Echeneis</taxon>
    </lineage>
</organism>